<evidence type="ECO:0000256" key="1">
    <source>
        <dbReference type="ARBA" id="ARBA00004442"/>
    </source>
</evidence>
<comment type="subcellular location">
    <subcellularLocation>
        <location evidence="1">Cell outer membrane</location>
    </subcellularLocation>
</comment>
<dbReference type="SUPFAM" id="SSF56935">
    <property type="entry name" value="Porins"/>
    <property type="match status" value="1"/>
</dbReference>
<keyword evidence="2" id="KW-0472">Membrane</keyword>
<proteinExistence type="predicted"/>
<evidence type="ECO:0000259" key="5">
    <source>
        <dbReference type="Pfam" id="PF16344"/>
    </source>
</evidence>
<dbReference type="AlphaFoldDB" id="A0A5S5C368"/>
<dbReference type="OrthoDB" id="9803050at2"/>
<evidence type="ECO:0000313" key="7">
    <source>
        <dbReference type="Proteomes" id="UP000324376"/>
    </source>
</evidence>
<keyword evidence="3" id="KW-0998">Cell outer membrane</keyword>
<dbReference type="InterPro" id="IPR032508">
    <property type="entry name" value="FecR_C"/>
</dbReference>
<dbReference type="Gene3D" id="2.40.170.20">
    <property type="entry name" value="TonB-dependent receptor, beta-barrel domain"/>
    <property type="match status" value="1"/>
</dbReference>
<dbReference type="RefSeq" id="WP_148782896.1">
    <property type="nucleotide sequence ID" value="NZ_VNHU01000006.1"/>
</dbReference>
<dbReference type="Proteomes" id="UP000324376">
    <property type="component" value="Unassembled WGS sequence"/>
</dbReference>
<dbReference type="InterPro" id="IPR012910">
    <property type="entry name" value="Plug_dom"/>
</dbReference>
<dbReference type="InterPro" id="IPR008969">
    <property type="entry name" value="CarboxyPept-like_regulatory"/>
</dbReference>
<keyword evidence="7" id="KW-1185">Reference proteome</keyword>
<reference evidence="6 7" key="1">
    <citation type="submission" date="2019-07" db="EMBL/GenBank/DDBJ databases">
        <title>Genomic Encyclopedia of Archaeal and Bacterial Type Strains, Phase II (KMG-II): from individual species to whole genera.</title>
        <authorList>
            <person name="Goeker M."/>
        </authorList>
    </citation>
    <scope>NUCLEOTIDE SEQUENCE [LARGE SCALE GENOMIC DNA]</scope>
    <source>
        <strain evidence="6 7">DSM 17527</strain>
    </source>
</reference>
<gene>
    <name evidence="6" type="ORF">BD809_106116</name>
</gene>
<feature type="domain" description="Protein FecR C-terminal" evidence="5">
    <location>
        <begin position="25"/>
        <end position="92"/>
    </location>
</feature>
<evidence type="ECO:0000256" key="2">
    <source>
        <dbReference type="ARBA" id="ARBA00023136"/>
    </source>
</evidence>
<dbReference type="Pfam" id="PF16344">
    <property type="entry name" value="FecR_C"/>
    <property type="match status" value="1"/>
</dbReference>
<dbReference type="SUPFAM" id="SSF49464">
    <property type="entry name" value="Carboxypeptidase regulatory domain-like"/>
    <property type="match status" value="1"/>
</dbReference>
<dbReference type="InterPro" id="IPR037066">
    <property type="entry name" value="Plug_dom_sf"/>
</dbReference>
<evidence type="ECO:0000259" key="4">
    <source>
        <dbReference type="Pfam" id="PF07715"/>
    </source>
</evidence>
<evidence type="ECO:0000313" key="6">
    <source>
        <dbReference type="EMBL" id="TYP72866.1"/>
    </source>
</evidence>
<keyword evidence="6" id="KW-0675">Receptor</keyword>
<dbReference type="InterPro" id="IPR036942">
    <property type="entry name" value="Beta-barrel_TonB_sf"/>
</dbReference>
<name>A0A5S5C368_9FLAO</name>
<comment type="caution">
    <text evidence="6">The sequence shown here is derived from an EMBL/GenBank/DDBJ whole genome shotgun (WGS) entry which is preliminary data.</text>
</comment>
<feature type="domain" description="TonB-dependent receptor plug" evidence="4">
    <location>
        <begin position="221"/>
        <end position="295"/>
    </location>
</feature>
<accession>A0A5S5C368</accession>
<dbReference type="EMBL" id="VNHU01000006">
    <property type="protein sequence ID" value="TYP72866.1"/>
    <property type="molecule type" value="Genomic_DNA"/>
</dbReference>
<dbReference type="Gene3D" id="3.55.50.30">
    <property type="match status" value="1"/>
</dbReference>
<dbReference type="Gene3D" id="2.170.130.10">
    <property type="entry name" value="TonB-dependent receptor, plug domain"/>
    <property type="match status" value="1"/>
</dbReference>
<sequence>MPKKICVILFLCNVLVFSQEKTNIVMFKDAYLIEALPQIEQYYNITFSYLDQILVDKTISIRLTPELKLTDVLTQIEQQALLKIENIGTTIYSLRPYQSQDRITLCATLLDEQQISISNAQITTLPENSVVVTDDRGYFIIEEIPYGSILEIDLPGYAKKQVLASEIFNSTCTYLQLFSATLSLDQVLIKDFIAKGISLNRKTIQIKIKDLQALPGLTEPDILYSIQLIPGVNSPYETASGLYVRGSTPHQNLVLWNGIKTYHHSHLYGMLSAFNPYAVDEVLFYKSGTPEHYGDRLASIIDIRTSSEISDTFKGSFGINMINADAIVDIPIIKDQMSIKLSGRRSYTDQLETFTYKKLADRAYQNTKLRDTQQSELGDNTFYFLDYNASINYKITKNDTLQLNTLYSKNTLQFDQNTDQKFYTDNLFTENEGYNVKWNHRYGSNLKQEISLYYTKYALNYAFKTDSITKTVEVRAKENSIRDLGGAISLNYAFDKKNTISTGYQYSKKRFKHGFATSTPEYFLILDQDDRKLETHAGHFGYQYDDAKNWFFSTGVRLSHYAGLQKTFIEPRIVIQKHLTPNFEINATAEFRSQSDSNIRESVLSDLALENEIWKLADTINYPIATSSQYSMGASFKKRGWNFDTDFYHKHIKGITTLTAGFINPIDNQYHEGKSEIYGMDVFVKKKIKRFNSWLSYSYINTQNFFSGVNDNKYFPGNWNIRHSVRWTSFYDLDNFRFSLGWFWHSGKAYTQVKEVEDENGMVTLQYGTINSTSLPTYHRMDFSVIYNFQLKQQSKLKYRLGLSILNIYDNKTLINKEVRSTNTLENEYIFSDKYGIRFTPNVSLRVLW</sequence>
<organism evidence="6 7">
    <name type="scientific">Aquimarina intermedia</name>
    <dbReference type="NCBI Taxonomy" id="350814"/>
    <lineage>
        <taxon>Bacteria</taxon>
        <taxon>Pseudomonadati</taxon>
        <taxon>Bacteroidota</taxon>
        <taxon>Flavobacteriia</taxon>
        <taxon>Flavobacteriales</taxon>
        <taxon>Flavobacteriaceae</taxon>
        <taxon>Aquimarina</taxon>
    </lineage>
</organism>
<dbReference type="GO" id="GO:0009279">
    <property type="term" value="C:cell outer membrane"/>
    <property type="evidence" value="ECO:0007669"/>
    <property type="project" value="UniProtKB-SubCell"/>
</dbReference>
<dbReference type="Pfam" id="PF07715">
    <property type="entry name" value="Plug"/>
    <property type="match status" value="1"/>
</dbReference>
<evidence type="ECO:0000256" key="3">
    <source>
        <dbReference type="ARBA" id="ARBA00023237"/>
    </source>
</evidence>
<protein>
    <submittedName>
        <fullName evidence="6">Outer membrane receptor protein involved in Fe transport</fullName>
    </submittedName>
</protein>